<feature type="chain" id="PRO_5014420450" description="Extracellular membrane protein CFEM domain-containing protein" evidence="1">
    <location>
        <begin position="17"/>
        <end position="256"/>
    </location>
</feature>
<name>A0A2J6SPT2_9HELO</name>
<keyword evidence="3" id="KW-1185">Reference proteome</keyword>
<feature type="signal peptide" evidence="1">
    <location>
        <begin position="1"/>
        <end position="16"/>
    </location>
</feature>
<dbReference type="OrthoDB" id="5075895at2759"/>
<dbReference type="AlphaFoldDB" id="A0A2J6SPT2"/>
<evidence type="ECO:0000313" key="3">
    <source>
        <dbReference type="Proteomes" id="UP000235371"/>
    </source>
</evidence>
<dbReference type="Proteomes" id="UP000235371">
    <property type="component" value="Unassembled WGS sequence"/>
</dbReference>
<evidence type="ECO:0000313" key="2">
    <source>
        <dbReference type="EMBL" id="PMD52753.1"/>
    </source>
</evidence>
<reference evidence="2 3" key="1">
    <citation type="submission" date="2016-04" db="EMBL/GenBank/DDBJ databases">
        <title>A degradative enzymes factory behind the ericoid mycorrhizal symbiosis.</title>
        <authorList>
            <consortium name="DOE Joint Genome Institute"/>
            <person name="Martino E."/>
            <person name="Morin E."/>
            <person name="Grelet G."/>
            <person name="Kuo A."/>
            <person name="Kohler A."/>
            <person name="Daghino S."/>
            <person name="Barry K."/>
            <person name="Choi C."/>
            <person name="Cichocki N."/>
            <person name="Clum A."/>
            <person name="Copeland A."/>
            <person name="Hainaut M."/>
            <person name="Haridas S."/>
            <person name="Labutti K."/>
            <person name="Lindquist E."/>
            <person name="Lipzen A."/>
            <person name="Khouja H.-R."/>
            <person name="Murat C."/>
            <person name="Ohm R."/>
            <person name="Olson A."/>
            <person name="Spatafora J."/>
            <person name="Veneault-Fourrey C."/>
            <person name="Henrissat B."/>
            <person name="Grigoriev I."/>
            <person name="Martin F."/>
            <person name="Perotto S."/>
        </authorList>
    </citation>
    <scope>NUCLEOTIDE SEQUENCE [LARGE SCALE GENOMIC DNA]</scope>
    <source>
        <strain evidence="2 3">E</strain>
    </source>
</reference>
<organism evidence="2 3">
    <name type="scientific">Hyaloscypha bicolor E</name>
    <dbReference type="NCBI Taxonomy" id="1095630"/>
    <lineage>
        <taxon>Eukaryota</taxon>
        <taxon>Fungi</taxon>
        <taxon>Dikarya</taxon>
        <taxon>Ascomycota</taxon>
        <taxon>Pezizomycotina</taxon>
        <taxon>Leotiomycetes</taxon>
        <taxon>Helotiales</taxon>
        <taxon>Hyaloscyphaceae</taxon>
        <taxon>Hyaloscypha</taxon>
        <taxon>Hyaloscypha bicolor</taxon>
    </lineage>
</organism>
<dbReference type="InParanoid" id="A0A2J6SPT2"/>
<keyword evidence="1" id="KW-0732">Signal</keyword>
<sequence length="256" mass="26304">MKSQIIFALLLDFTSAQLGDILSYKYQRYSECGSLLSTCQPTISTCAKIVCAECTDLGQTVINNCCSQANPQQCFISRAGSGGNGNPYITTAAPDPNLAACSTALEYITECEAGTPGFSNLANSDEASCLCYDSTTSWDPVAFDNPWSSCIAWAKTADSTAYVGLLSNAGMCASVGNILNAPASVAVTSTTTMGSGAKATVTSTVATPASGSQSVVMATSSTTKSTSSNACSRFTRNIRGVLGVQVVFGLGLGLVL</sequence>
<proteinExistence type="predicted"/>
<dbReference type="EMBL" id="KZ613895">
    <property type="protein sequence ID" value="PMD52753.1"/>
    <property type="molecule type" value="Genomic_DNA"/>
</dbReference>
<gene>
    <name evidence="2" type="ORF">K444DRAFT_668421</name>
</gene>
<accession>A0A2J6SPT2</accession>
<evidence type="ECO:0000256" key="1">
    <source>
        <dbReference type="SAM" id="SignalP"/>
    </source>
</evidence>
<protein>
    <recommendedName>
        <fullName evidence="4">Extracellular membrane protein CFEM domain-containing protein</fullName>
    </recommendedName>
</protein>
<dbReference type="RefSeq" id="XP_024729657.1">
    <property type="nucleotide sequence ID" value="XM_024887406.1"/>
</dbReference>
<dbReference type="GeneID" id="36595482"/>
<evidence type="ECO:0008006" key="4">
    <source>
        <dbReference type="Google" id="ProtNLM"/>
    </source>
</evidence>